<dbReference type="EMBL" id="CACVKT020004908">
    <property type="protein sequence ID" value="CAC5392127.1"/>
    <property type="molecule type" value="Genomic_DNA"/>
</dbReference>
<sequence length="200" mass="22661">MKPLNYSVRLWVNTKHSYLELFLGADLNSSSDEGVNDYEHISQRFDDMGTRNFPGILGAIDGSHIQIEAPLHNPKSYFNRKQFQSVVNQGVCKEDFKLIDINVGLYENGFQKCGNGRYYLLGDAAYPLKEWLLTPYRDNGHLSQQQTRFNVSTLFIGVKNVAKADGNNIRIAISTLLTERYQQSWKDKLIAMGTDGASVM</sequence>
<protein>
    <submittedName>
        <fullName evidence="1">Uncharacterized protein</fullName>
    </submittedName>
</protein>
<reference evidence="1 2" key="1">
    <citation type="submission" date="2020-06" db="EMBL/GenBank/DDBJ databases">
        <authorList>
            <person name="Li R."/>
            <person name="Bekaert M."/>
        </authorList>
    </citation>
    <scope>NUCLEOTIDE SEQUENCE [LARGE SCALE GENOMIC DNA]</scope>
    <source>
        <strain evidence="2">wild</strain>
    </source>
</reference>
<dbReference type="OrthoDB" id="1912480at2759"/>
<evidence type="ECO:0000313" key="2">
    <source>
        <dbReference type="Proteomes" id="UP000507470"/>
    </source>
</evidence>
<dbReference type="AlphaFoldDB" id="A0A6J8CBA9"/>
<evidence type="ECO:0000313" key="1">
    <source>
        <dbReference type="EMBL" id="CAC5392127.1"/>
    </source>
</evidence>
<keyword evidence="2" id="KW-1185">Reference proteome</keyword>
<name>A0A6J8CBA9_MYTCO</name>
<organism evidence="1 2">
    <name type="scientific">Mytilus coruscus</name>
    <name type="common">Sea mussel</name>
    <dbReference type="NCBI Taxonomy" id="42192"/>
    <lineage>
        <taxon>Eukaryota</taxon>
        <taxon>Metazoa</taxon>
        <taxon>Spiralia</taxon>
        <taxon>Lophotrochozoa</taxon>
        <taxon>Mollusca</taxon>
        <taxon>Bivalvia</taxon>
        <taxon>Autobranchia</taxon>
        <taxon>Pteriomorphia</taxon>
        <taxon>Mytilida</taxon>
        <taxon>Mytiloidea</taxon>
        <taxon>Mytilidae</taxon>
        <taxon>Mytilinae</taxon>
        <taxon>Mytilus</taxon>
    </lineage>
</organism>
<proteinExistence type="predicted"/>
<accession>A0A6J8CBA9</accession>
<gene>
    <name evidence="1" type="ORF">MCOR_27082</name>
</gene>
<dbReference type="Proteomes" id="UP000507470">
    <property type="component" value="Unassembled WGS sequence"/>
</dbReference>